<dbReference type="AlphaFoldDB" id="A0A8X6F7N6"/>
<name>A0A8X6F7N6_TRICU</name>
<organism evidence="2 3">
    <name type="scientific">Trichonephila clavata</name>
    <name type="common">Joro spider</name>
    <name type="synonym">Nephila clavata</name>
    <dbReference type="NCBI Taxonomy" id="2740835"/>
    <lineage>
        <taxon>Eukaryota</taxon>
        <taxon>Metazoa</taxon>
        <taxon>Ecdysozoa</taxon>
        <taxon>Arthropoda</taxon>
        <taxon>Chelicerata</taxon>
        <taxon>Arachnida</taxon>
        <taxon>Araneae</taxon>
        <taxon>Araneomorphae</taxon>
        <taxon>Entelegynae</taxon>
        <taxon>Araneoidea</taxon>
        <taxon>Nephilidae</taxon>
        <taxon>Trichonephila</taxon>
    </lineage>
</organism>
<evidence type="ECO:0000256" key="1">
    <source>
        <dbReference type="SAM" id="MobiDB-lite"/>
    </source>
</evidence>
<comment type="caution">
    <text evidence="2">The sequence shown here is derived from an EMBL/GenBank/DDBJ whole genome shotgun (WGS) entry which is preliminary data.</text>
</comment>
<feature type="region of interest" description="Disordered" evidence="1">
    <location>
        <begin position="47"/>
        <end position="67"/>
    </location>
</feature>
<reference evidence="2" key="1">
    <citation type="submission" date="2020-07" db="EMBL/GenBank/DDBJ databases">
        <title>Multicomponent nature underlies the extraordinary mechanical properties of spider dragline silk.</title>
        <authorList>
            <person name="Kono N."/>
            <person name="Nakamura H."/>
            <person name="Mori M."/>
            <person name="Yoshida Y."/>
            <person name="Ohtoshi R."/>
            <person name="Malay A.D."/>
            <person name="Moran D.A.P."/>
            <person name="Tomita M."/>
            <person name="Numata K."/>
            <person name="Arakawa K."/>
        </authorList>
    </citation>
    <scope>NUCLEOTIDE SEQUENCE</scope>
</reference>
<evidence type="ECO:0000313" key="3">
    <source>
        <dbReference type="Proteomes" id="UP000887116"/>
    </source>
</evidence>
<keyword evidence="3" id="KW-1185">Reference proteome</keyword>
<dbReference type="EMBL" id="BMAO01031214">
    <property type="protein sequence ID" value="GFQ73300.1"/>
    <property type="molecule type" value="Genomic_DNA"/>
</dbReference>
<dbReference type="OrthoDB" id="8063408at2759"/>
<evidence type="ECO:0000313" key="2">
    <source>
        <dbReference type="EMBL" id="GFQ73300.1"/>
    </source>
</evidence>
<gene>
    <name evidence="2" type="ORF">TNCT_698511</name>
</gene>
<sequence length="96" mass="10603">MQDSDMSHSCNELDHLEKYIIITLITVISAWLHQSLEVSTKQLNSLSNHTLGSTSRGKGFSINEPPKDFTISSDIEDLDVSHNSHQESVSECGGTE</sequence>
<dbReference type="Proteomes" id="UP000887116">
    <property type="component" value="Unassembled WGS sequence"/>
</dbReference>
<accession>A0A8X6F7N6</accession>
<proteinExistence type="predicted"/>
<feature type="compositionally biased region" description="Polar residues" evidence="1">
    <location>
        <begin position="47"/>
        <end position="56"/>
    </location>
</feature>
<protein>
    <submittedName>
        <fullName evidence="2">Uncharacterized protein</fullName>
    </submittedName>
</protein>